<dbReference type="GO" id="GO:0003700">
    <property type="term" value="F:DNA-binding transcription factor activity"/>
    <property type="evidence" value="ECO:0007669"/>
    <property type="project" value="TreeGrafter"/>
</dbReference>
<dbReference type="SMART" id="SM00354">
    <property type="entry name" value="HTH_LACI"/>
    <property type="match status" value="1"/>
</dbReference>
<dbReference type="InterPro" id="IPR000843">
    <property type="entry name" value="HTH_LacI"/>
</dbReference>
<dbReference type="AlphaFoldDB" id="A0AAP2DHD6"/>
<keyword evidence="6" id="KW-1185">Reference proteome</keyword>
<dbReference type="Proteomes" id="UP001319200">
    <property type="component" value="Unassembled WGS sequence"/>
</dbReference>
<dbReference type="Gene3D" id="3.40.50.2300">
    <property type="match status" value="2"/>
</dbReference>
<evidence type="ECO:0000256" key="1">
    <source>
        <dbReference type="ARBA" id="ARBA00023015"/>
    </source>
</evidence>
<dbReference type="Gene3D" id="1.10.260.40">
    <property type="entry name" value="lambda repressor-like DNA-binding domains"/>
    <property type="match status" value="1"/>
</dbReference>
<name>A0AAP2DHD6_9BACT</name>
<feature type="domain" description="HTH lacI-type" evidence="4">
    <location>
        <begin position="7"/>
        <end position="61"/>
    </location>
</feature>
<protein>
    <submittedName>
        <fullName evidence="5">LacI family transcriptional regulator</fullName>
    </submittedName>
</protein>
<dbReference type="RefSeq" id="WP_254160156.1">
    <property type="nucleotide sequence ID" value="NZ_JAHESF010000002.1"/>
</dbReference>
<dbReference type="GO" id="GO:0000976">
    <property type="term" value="F:transcription cis-regulatory region binding"/>
    <property type="evidence" value="ECO:0007669"/>
    <property type="project" value="TreeGrafter"/>
</dbReference>
<dbReference type="EMBL" id="JAHESF010000002">
    <property type="protein sequence ID" value="MBT1695629.1"/>
    <property type="molecule type" value="Genomic_DNA"/>
</dbReference>
<dbReference type="InterPro" id="IPR010982">
    <property type="entry name" value="Lambda_DNA-bd_dom_sf"/>
</dbReference>
<evidence type="ECO:0000313" key="6">
    <source>
        <dbReference type="Proteomes" id="UP001319200"/>
    </source>
</evidence>
<dbReference type="Pfam" id="PF00356">
    <property type="entry name" value="LacI"/>
    <property type="match status" value="1"/>
</dbReference>
<accession>A0AAP2DHD6</accession>
<dbReference type="PANTHER" id="PTHR30146">
    <property type="entry name" value="LACI-RELATED TRANSCRIPTIONAL REPRESSOR"/>
    <property type="match status" value="1"/>
</dbReference>
<dbReference type="CDD" id="cd06267">
    <property type="entry name" value="PBP1_LacI_sugar_binding-like"/>
    <property type="match status" value="1"/>
</dbReference>
<evidence type="ECO:0000313" key="5">
    <source>
        <dbReference type="EMBL" id="MBT1695629.1"/>
    </source>
</evidence>
<reference evidence="5 6" key="1">
    <citation type="submission" date="2021-05" db="EMBL/GenBank/DDBJ databases">
        <title>A Polyphasic approach of four new species of the genus Ohtaekwangia: Ohtaekwangia histidinii sp. nov., Ohtaekwangia cretensis sp. nov., Ohtaekwangia indiensis sp. nov., Ohtaekwangia reichenbachii sp. nov. from diverse environment.</title>
        <authorList>
            <person name="Octaviana S."/>
        </authorList>
    </citation>
    <scope>NUCLEOTIDE SEQUENCE [LARGE SCALE GENOMIC DNA]</scope>
    <source>
        <strain evidence="5 6">PWU4</strain>
    </source>
</reference>
<organism evidence="5 6">
    <name type="scientific">Chryseosolibacter histidini</name>
    <dbReference type="NCBI Taxonomy" id="2782349"/>
    <lineage>
        <taxon>Bacteria</taxon>
        <taxon>Pseudomonadati</taxon>
        <taxon>Bacteroidota</taxon>
        <taxon>Cytophagia</taxon>
        <taxon>Cytophagales</taxon>
        <taxon>Chryseotaleaceae</taxon>
        <taxon>Chryseosolibacter</taxon>
    </lineage>
</organism>
<evidence type="ECO:0000256" key="2">
    <source>
        <dbReference type="ARBA" id="ARBA00023125"/>
    </source>
</evidence>
<dbReference type="Pfam" id="PF13377">
    <property type="entry name" value="Peripla_BP_3"/>
    <property type="match status" value="1"/>
</dbReference>
<evidence type="ECO:0000256" key="3">
    <source>
        <dbReference type="ARBA" id="ARBA00023163"/>
    </source>
</evidence>
<sequence>MKSPKDITIYDIAKALDISPATVSRGLKDHPGIRKDTKKKILEAARQMGYQHNTFARNLRIKKTNTIGVIIPRLNSYFMSTVIAGMEKIANERGYMLLISQTQESAKKEIASVNTMFNSRVDGLLVSLAFDTENIEHFDAMLKKEIPIIFFDRVAEHTKCTSIVINNIKAGYDATMHLIDQGCKRIAYVGGSLKRNVYADRLKGYKQAHAERGVAIDPALTIINTLSEQAGSEAAQQIMQMNPLPDGIFTANDTSAVAIIRELKFAGISVPEQIAVVGFNNDPISWVIEPNLTTIHYPGQEMGEIAATTLINTINNLPAANLNTLVLRHSLIIRQSSQRKK</sequence>
<dbReference type="SUPFAM" id="SSF47413">
    <property type="entry name" value="lambda repressor-like DNA-binding domains"/>
    <property type="match status" value="1"/>
</dbReference>
<keyword evidence="3" id="KW-0804">Transcription</keyword>
<dbReference type="InterPro" id="IPR046335">
    <property type="entry name" value="LacI/GalR-like_sensor"/>
</dbReference>
<dbReference type="InterPro" id="IPR028082">
    <property type="entry name" value="Peripla_BP_I"/>
</dbReference>
<dbReference type="SUPFAM" id="SSF53822">
    <property type="entry name" value="Periplasmic binding protein-like I"/>
    <property type="match status" value="1"/>
</dbReference>
<gene>
    <name evidence="5" type="ORF">KK083_01995</name>
</gene>
<dbReference type="PROSITE" id="PS50932">
    <property type="entry name" value="HTH_LACI_2"/>
    <property type="match status" value="1"/>
</dbReference>
<keyword evidence="2" id="KW-0238">DNA-binding</keyword>
<evidence type="ECO:0000259" key="4">
    <source>
        <dbReference type="PROSITE" id="PS50932"/>
    </source>
</evidence>
<keyword evidence="1" id="KW-0805">Transcription regulation</keyword>
<proteinExistence type="predicted"/>
<comment type="caution">
    <text evidence="5">The sequence shown here is derived from an EMBL/GenBank/DDBJ whole genome shotgun (WGS) entry which is preliminary data.</text>
</comment>
<dbReference type="CDD" id="cd01392">
    <property type="entry name" value="HTH_LacI"/>
    <property type="match status" value="1"/>
</dbReference>
<dbReference type="PANTHER" id="PTHR30146:SF109">
    <property type="entry name" value="HTH-TYPE TRANSCRIPTIONAL REGULATOR GALS"/>
    <property type="match status" value="1"/>
</dbReference>